<sequence>MKIQKIAIYGLNNIQVIEIPIKDNKLILIAENGAGKTTILRMIFLFLSKNWLKLSEYNFDKMTITIDDISHSIDKSSLIKDKITKQDLHEEIKKYPLYKNFLTEVFKNYSVEDLLKNTYLIGDIENKYDIPTSILLSILDSLKKLGFDENLYLWNYNILYLPTYRRIERKFRSLYGDLSKRLQQHLRRIVPEIETIINQETEENDGVSALENDLLSLFDDLWSVRDNEKWIRKKDSCSQVELVEFGMDDVKYRISDYLTNKNIEKKYFDIYLSVCNRYLGDKKQLILTSHGTSLQVLSLKDQKALPLDCLSAGEKQIISLFSHLLLDRDTIVIFDEPEISISMKWQEMLLEDISKFDPLGLITATHSPFIVTDSFREYTHGLNEFISE</sequence>
<dbReference type="OrthoDB" id="9792800at2"/>
<dbReference type="Proteomes" id="UP000199643">
    <property type="component" value="Unassembled WGS sequence"/>
</dbReference>
<organism evidence="2 3">
    <name type="scientific">Pedobacter terrae</name>
    <dbReference type="NCBI Taxonomy" id="405671"/>
    <lineage>
        <taxon>Bacteria</taxon>
        <taxon>Pseudomonadati</taxon>
        <taxon>Bacteroidota</taxon>
        <taxon>Sphingobacteriia</taxon>
        <taxon>Sphingobacteriales</taxon>
        <taxon>Sphingobacteriaceae</taxon>
        <taxon>Pedobacter</taxon>
    </lineage>
</organism>
<proteinExistence type="predicted"/>
<dbReference type="SUPFAM" id="SSF52540">
    <property type="entry name" value="P-loop containing nucleoside triphosphate hydrolases"/>
    <property type="match status" value="1"/>
</dbReference>
<evidence type="ECO:0000313" key="3">
    <source>
        <dbReference type="Proteomes" id="UP000199643"/>
    </source>
</evidence>
<keyword evidence="3" id="KW-1185">Reference proteome</keyword>
<dbReference type="PANTHER" id="PTHR43581">
    <property type="entry name" value="ATP/GTP PHOSPHATASE"/>
    <property type="match status" value="1"/>
</dbReference>
<dbReference type="InterPro" id="IPR027417">
    <property type="entry name" value="P-loop_NTPase"/>
</dbReference>
<dbReference type="STRING" id="405671.SAMN05421827_108109"/>
<dbReference type="RefSeq" id="WP_090500120.1">
    <property type="nucleotide sequence ID" value="NZ_FNCH01000008.1"/>
</dbReference>
<keyword evidence="2" id="KW-0547">Nucleotide-binding</keyword>
<dbReference type="EMBL" id="FNCH01000008">
    <property type="protein sequence ID" value="SDG59664.1"/>
    <property type="molecule type" value="Genomic_DNA"/>
</dbReference>
<dbReference type="AlphaFoldDB" id="A0A1G7VIU6"/>
<reference evidence="3" key="1">
    <citation type="submission" date="2016-10" db="EMBL/GenBank/DDBJ databases">
        <authorList>
            <person name="Varghese N."/>
            <person name="Submissions S."/>
        </authorList>
    </citation>
    <scope>NUCLEOTIDE SEQUENCE [LARGE SCALE GENOMIC DNA]</scope>
    <source>
        <strain evidence="3">DSM 17933</strain>
    </source>
</reference>
<protein>
    <submittedName>
        <fullName evidence="2">Predicted ATP-binding protein involved in virulence</fullName>
    </submittedName>
</protein>
<dbReference type="InterPro" id="IPR051396">
    <property type="entry name" value="Bact_Antivir_Def_Nuclease"/>
</dbReference>
<keyword evidence="2" id="KW-0067">ATP-binding</keyword>
<dbReference type="PANTHER" id="PTHR43581:SF2">
    <property type="entry name" value="EXCINUCLEASE ATPASE SUBUNIT"/>
    <property type="match status" value="1"/>
</dbReference>
<gene>
    <name evidence="2" type="ORF">SAMN05421827_108109</name>
</gene>
<feature type="domain" description="Endonuclease GajA/Old nuclease/RecF-like AAA" evidence="1">
    <location>
        <begin position="1"/>
        <end position="371"/>
    </location>
</feature>
<accession>A0A1G7VIU6</accession>
<name>A0A1G7VIU6_9SPHI</name>
<dbReference type="GO" id="GO:0005524">
    <property type="term" value="F:ATP binding"/>
    <property type="evidence" value="ECO:0007669"/>
    <property type="project" value="UniProtKB-KW"/>
</dbReference>
<dbReference type="Gene3D" id="3.40.50.300">
    <property type="entry name" value="P-loop containing nucleotide triphosphate hydrolases"/>
    <property type="match status" value="1"/>
</dbReference>
<evidence type="ECO:0000313" key="2">
    <source>
        <dbReference type="EMBL" id="SDG59664.1"/>
    </source>
</evidence>
<dbReference type="Pfam" id="PF13175">
    <property type="entry name" value="AAA_15"/>
    <property type="match status" value="1"/>
</dbReference>
<evidence type="ECO:0000259" key="1">
    <source>
        <dbReference type="Pfam" id="PF13175"/>
    </source>
</evidence>
<dbReference type="InterPro" id="IPR041685">
    <property type="entry name" value="AAA_GajA/Old/RecF-like"/>
</dbReference>